<evidence type="ECO:0000256" key="3">
    <source>
        <dbReference type="ARBA" id="ARBA00022741"/>
    </source>
</evidence>
<dbReference type="GO" id="GO:0006437">
    <property type="term" value="P:tyrosyl-tRNA aminoacylation"/>
    <property type="evidence" value="ECO:0007669"/>
    <property type="project" value="InterPro"/>
</dbReference>
<evidence type="ECO:0000256" key="5">
    <source>
        <dbReference type="ARBA" id="ARBA00022917"/>
    </source>
</evidence>
<dbReference type="PANTHER" id="PTHR46264:SF4">
    <property type="entry name" value="TYROSINE--TRNA LIGASE, CYTOPLASMIC"/>
    <property type="match status" value="1"/>
</dbReference>
<keyword evidence="5 9" id="KW-0648">Protein biosynthesis</keyword>
<dbReference type="InterPro" id="IPR050489">
    <property type="entry name" value="Tyr-tRNA_synthase"/>
</dbReference>
<keyword evidence="6 9" id="KW-0030">Aminoacyl-tRNA synthetase</keyword>
<name>A0A194XEX7_MOLSC</name>
<dbReference type="InterPro" id="IPR023617">
    <property type="entry name" value="Tyr-tRNA-ligase_arc/euk-type"/>
</dbReference>
<evidence type="ECO:0000256" key="7">
    <source>
        <dbReference type="ARBA" id="ARBA00033323"/>
    </source>
</evidence>
<keyword evidence="11" id="KW-1185">Reference proteome</keyword>
<dbReference type="Gene3D" id="3.40.50.620">
    <property type="entry name" value="HUPs"/>
    <property type="match status" value="1"/>
</dbReference>
<gene>
    <name evidence="10" type="ORF">LY89DRAFT_780753</name>
</gene>
<dbReference type="GeneID" id="28832139"/>
<sequence length="376" mass="42932">MNASSTVEEKFDVLVRRQQFLNQDGKQAIKEILRTKKKAKIFWGTAPTGKPHIGYLVPLAKIVDFLRAGLDVTVLYADIYSFLINYLHPQPRELVEHRRRYYHLLVTAILQSLGVQTSRIHFVQESSYAYTKSFVSDFSRCCSLMTQQDTPDTMDEEGRTKTLSPLLCCVHQYLADIHLDTDIQFGGEDQRPIFQHASKIIPQLGYRKRQYLMNAMAPGLKGGKMSSSDPASAKIEFLDDARTVTDKIMEIPIGESHGGYSTDNAVLGILRTILIPLSELRLEHHKDEFANDAFVSADAPEGTLFTIEVAIWCFGECVRKHYKSYDEIEEDFRCWRMGEEDLKLAVARSLNCVLEPVRRRLGSSEEWKELELLAYP</sequence>
<dbReference type="PIRSF" id="PIRSF006588">
    <property type="entry name" value="TyrRS_arch_euk"/>
    <property type="match status" value="1"/>
</dbReference>
<dbReference type="Proteomes" id="UP000070700">
    <property type="component" value="Unassembled WGS sequence"/>
</dbReference>
<evidence type="ECO:0000256" key="2">
    <source>
        <dbReference type="ARBA" id="ARBA00022598"/>
    </source>
</evidence>
<keyword evidence="3 9" id="KW-0547">Nucleotide-binding</keyword>
<evidence type="ECO:0000256" key="9">
    <source>
        <dbReference type="RuleBase" id="RU363036"/>
    </source>
</evidence>
<organism evidence="10 11">
    <name type="scientific">Mollisia scopiformis</name>
    <name type="common">Conifer needle endophyte fungus</name>
    <name type="synonym">Phialocephala scopiformis</name>
    <dbReference type="NCBI Taxonomy" id="149040"/>
    <lineage>
        <taxon>Eukaryota</taxon>
        <taxon>Fungi</taxon>
        <taxon>Dikarya</taxon>
        <taxon>Ascomycota</taxon>
        <taxon>Pezizomycotina</taxon>
        <taxon>Leotiomycetes</taxon>
        <taxon>Helotiales</taxon>
        <taxon>Mollisiaceae</taxon>
        <taxon>Mollisia</taxon>
    </lineage>
</organism>
<dbReference type="GO" id="GO:0005737">
    <property type="term" value="C:cytoplasm"/>
    <property type="evidence" value="ECO:0007669"/>
    <property type="project" value="TreeGrafter"/>
</dbReference>
<dbReference type="InterPro" id="IPR002307">
    <property type="entry name" value="Tyr-tRNA-ligase"/>
</dbReference>
<dbReference type="EMBL" id="KQ947412">
    <property type="protein sequence ID" value="KUJ18745.1"/>
    <property type="molecule type" value="Genomic_DNA"/>
</dbReference>
<dbReference type="InterPro" id="IPR002305">
    <property type="entry name" value="aa-tRNA-synth_Ic"/>
</dbReference>
<dbReference type="EC" id="6.1.1.1" evidence="1"/>
<dbReference type="Pfam" id="PF00579">
    <property type="entry name" value="tRNA-synt_1b"/>
    <property type="match status" value="1"/>
</dbReference>
<evidence type="ECO:0000256" key="4">
    <source>
        <dbReference type="ARBA" id="ARBA00022840"/>
    </source>
</evidence>
<dbReference type="OrthoDB" id="41238at2759"/>
<dbReference type="GO" id="GO:0004831">
    <property type="term" value="F:tyrosine-tRNA ligase activity"/>
    <property type="evidence" value="ECO:0007669"/>
    <property type="project" value="UniProtKB-EC"/>
</dbReference>
<dbReference type="PANTHER" id="PTHR46264">
    <property type="entry name" value="TYROSINE-TRNA LIGASE"/>
    <property type="match status" value="1"/>
</dbReference>
<dbReference type="KEGG" id="psco:LY89DRAFT_780753"/>
<accession>A0A194XEX7</accession>
<comment type="catalytic activity">
    <reaction evidence="8">
        <text>tRNA(Tyr) + L-tyrosine + ATP = L-tyrosyl-tRNA(Tyr) + AMP + diphosphate + H(+)</text>
        <dbReference type="Rhea" id="RHEA:10220"/>
        <dbReference type="Rhea" id="RHEA-COMP:9706"/>
        <dbReference type="Rhea" id="RHEA-COMP:9707"/>
        <dbReference type="ChEBI" id="CHEBI:15378"/>
        <dbReference type="ChEBI" id="CHEBI:30616"/>
        <dbReference type="ChEBI" id="CHEBI:33019"/>
        <dbReference type="ChEBI" id="CHEBI:58315"/>
        <dbReference type="ChEBI" id="CHEBI:78442"/>
        <dbReference type="ChEBI" id="CHEBI:78536"/>
        <dbReference type="ChEBI" id="CHEBI:456215"/>
        <dbReference type="EC" id="6.1.1.1"/>
    </reaction>
</comment>
<dbReference type="AlphaFoldDB" id="A0A194XEX7"/>
<evidence type="ECO:0000313" key="10">
    <source>
        <dbReference type="EMBL" id="KUJ18745.1"/>
    </source>
</evidence>
<evidence type="ECO:0000256" key="8">
    <source>
        <dbReference type="ARBA" id="ARBA00048248"/>
    </source>
</evidence>
<dbReference type="STRING" id="149040.A0A194XEX7"/>
<dbReference type="RefSeq" id="XP_018073100.1">
    <property type="nucleotide sequence ID" value="XM_018222413.1"/>
</dbReference>
<reference evidence="10 11" key="1">
    <citation type="submission" date="2015-10" db="EMBL/GenBank/DDBJ databases">
        <title>Full genome of DAOMC 229536 Phialocephala scopiformis, a fungal endophyte of spruce producing the potent anti-insectan compound rugulosin.</title>
        <authorList>
            <consortium name="DOE Joint Genome Institute"/>
            <person name="Walker A.K."/>
            <person name="Frasz S.L."/>
            <person name="Seifert K.A."/>
            <person name="Miller J.D."/>
            <person name="Mondo S.J."/>
            <person name="Labutti K."/>
            <person name="Lipzen A."/>
            <person name="Dockter R."/>
            <person name="Kennedy M."/>
            <person name="Grigoriev I.V."/>
            <person name="Spatafora J.W."/>
        </authorList>
    </citation>
    <scope>NUCLEOTIDE SEQUENCE [LARGE SCALE GENOMIC DNA]</scope>
    <source>
        <strain evidence="10 11">CBS 120377</strain>
    </source>
</reference>
<comment type="similarity">
    <text evidence="9">Belongs to the class-I aminoacyl-tRNA synthetase family.</text>
</comment>
<evidence type="ECO:0000313" key="11">
    <source>
        <dbReference type="Proteomes" id="UP000070700"/>
    </source>
</evidence>
<dbReference type="PRINTS" id="PR01040">
    <property type="entry name" value="TRNASYNTHTYR"/>
</dbReference>
<evidence type="ECO:0000256" key="6">
    <source>
        <dbReference type="ARBA" id="ARBA00023146"/>
    </source>
</evidence>
<protein>
    <recommendedName>
        <fullName evidence="1">tyrosine--tRNA ligase</fullName>
        <ecNumber evidence="1">6.1.1.1</ecNumber>
    </recommendedName>
    <alternativeName>
        <fullName evidence="7">Tyrosyl-tRNA synthetase</fullName>
    </alternativeName>
</protein>
<dbReference type="InParanoid" id="A0A194XEX7"/>
<keyword evidence="2 9" id="KW-0436">Ligase</keyword>
<evidence type="ECO:0000256" key="1">
    <source>
        <dbReference type="ARBA" id="ARBA00013160"/>
    </source>
</evidence>
<dbReference type="InterPro" id="IPR014729">
    <property type="entry name" value="Rossmann-like_a/b/a_fold"/>
</dbReference>
<proteinExistence type="inferred from homology"/>
<dbReference type="GO" id="GO:0005524">
    <property type="term" value="F:ATP binding"/>
    <property type="evidence" value="ECO:0007669"/>
    <property type="project" value="UniProtKB-KW"/>
</dbReference>
<dbReference type="SUPFAM" id="SSF52374">
    <property type="entry name" value="Nucleotidylyl transferase"/>
    <property type="match status" value="1"/>
</dbReference>
<dbReference type="Gene3D" id="1.10.240.10">
    <property type="entry name" value="Tyrosyl-Transfer RNA Synthetase"/>
    <property type="match status" value="1"/>
</dbReference>
<keyword evidence="4 9" id="KW-0067">ATP-binding</keyword>